<sequence length="172" mass="19287">MNQGILRVILDKNTQKSPDQGSPSCGDSSDYKVHLLPCHIHWDGSADVSKYFNVRSTPDHSTYYATFRGRGLEGSPFILPSTYEGAIYNTDSPVSQVSGRSNENCFTNDANLYETAVPTKKWSQIGTFSAFNIWRQITHCDSELRTCARTLREWINLANIIHSTTDTEEDTG</sequence>
<dbReference type="InterPro" id="IPR013924">
    <property type="entry name" value="RNase_H2_suC"/>
</dbReference>
<reference evidence="1" key="1">
    <citation type="submission" date="2020-06" db="EMBL/GenBank/DDBJ databases">
        <title>Genomes of multiple members of Pneumocystis genus reveal paths to human pathogen Pneumocystis jirovecii.</title>
        <authorList>
            <person name="Cisse O.H."/>
            <person name="Ma L."/>
            <person name="Dekker J."/>
            <person name="Khil P."/>
            <person name="Jo J."/>
            <person name="Brenchley J."/>
            <person name="Blair R."/>
            <person name="Pahar B."/>
            <person name="Chabe M."/>
            <person name="Van Rompay K.A."/>
            <person name="Keesler R."/>
            <person name="Sukura A."/>
            <person name="Hirsch V."/>
            <person name="Kutty G."/>
            <person name="Liu Y."/>
            <person name="Peng L."/>
            <person name="Chen J."/>
            <person name="Song J."/>
            <person name="Weissenbacher-Lang C."/>
            <person name="Xu J."/>
            <person name="Upham N.S."/>
            <person name="Stajich J.E."/>
            <person name="Cuomo C.A."/>
            <person name="Cushion M.T."/>
            <person name="Kovacs J.A."/>
        </authorList>
    </citation>
    <scope>NUCLEOTIDE SEQUENCE</scope>
    <source>
        <strain evidence="1">2A</strain>
    </source>
</reference>
<evidence type="ECO:0000313" key="1">
    <source>
        <dbReference type="EMBL" id="QSL66774.1"/>
    </source>
</evidence>
<dbReference type="Gene3D" id="2.40.128.680">
    <property type="match status" value="1"/>
</dbReference>
<dbReference type="GO" id="GO:0032299">
    <property type="term" value="C:ribonuclease H2 complex"/>
    <property type="evidence" value="ECO:0007669"/>
    <property type="project" value="InterPro"/>
</dbReference>
<dbReference type="Proteomes" id="UP000663699">
    <property type="component" value="Chromosome 14"/>
</dbReference>
<proteinExistence type="predicted"/>
<dbReference type="AlphaFoldDB" id="A0A899G2H7"/>
<organism evidence="1 2">
    <name type="scientific">Pneumocystis wakefieldiae</name>
    <dbReference type="NCBI Taxonomy" id="38082"/>
    <lineage>
        <taxon>Eukaryota</taxon>
        <taxon>Fungi</taxon>
        <taxon>Dikarya</taxon>
        <taxon>Ascomycota</taxon>
        <taxon>Taphrinomycotina</taxon>
        <taxon>Pneumocystomycetes</taxon>
        <taxon>Pneumocystaceae</taxon>
        <taxon>Pneumocystis</taxon>
    </lineage>
</organism>
<name>A0A899G2H7_9ASCO</name>
<dbReference type="PANTHER" id="PTHR47204">
    <property type="entry name" value="OS02G0168900 PROTEIN"/>
    <property type="match status" value="1"/>
</dbReference>
<dbReference type="CDD" id="cd09271">
    <property type="entry name" value="RNase_H2-C"/>
    <property type="match status" value="1"/>
</dbReference>
<dbReference type="GO" id="GO:0006401">
    <property type="term" value="P:RNA catabolic process"/>
    <property type="evidence" value="ECO:0007669"/>
    <property type="project" value="InterPro"/>
</dbReference>
<evidence type="ECO:0000313" key="2">
    <source>
        <dbReference type="Proteomes" id="UP000663699"/>
    </source>
</evidence>
<accession>A0A899G2H7</accession>
<dbReference type="PANTHER" id="PTHR47204:SF1">
    <property type="entry name" value="RIBONUCLEASE H2 SUBUNIT C"/>
    <property type="match status" value="1"/>
</dbReference>
<dbReference type="OrthoDB" id="6222486at2759"/>
<protein>
    <submittedName>
        <fullName evidence="1">Uncharacterized protein</fullName>
    </submittedName>
</protein>
<keyword evidence="2" id="KW-1185">Reference proteome</keyword>
<gene>
    <name evidence="1" type="ORF">MERGE_001160</name>
</gene>
<dbReference type="Pfam" id="PF08615">
    <property type="entry name" value="RNase_H2_suC"/>
    <property type="match status" value="1"/>
</dbReference>
<dbReference type="EMBL" id="CP054545">
    <property type="protein sequence ID" value="QSL66774.1"/>
    <property type="molecule type" value="Genomic_DNA"/>
</dbReference>